<dbReference type="PANTHER" id="PTHR35393">
    <property type="entry name" value="CHROMOSOME 1, WHOLE GENOME SHOTGUN SEQUENCE"/>
    <property type="match status" value="1"/>
</dbReference>
<reference evidence="2 3" key="1">
    <citation type="journal article" date="2024" name="Nat. Commun.">
        <title>Phylogenomics reveals the evolutionary origins of lichenization in chlorophyte algae.</title>
        <authorList>
            <person name="Puginier C."/>
            <person name="Libourel C."/>
            <person name="Otte J."/>
            <person name="Skaloud P."/>
            <person name="Haon M."/>
            <person name="Grisel S."/>
            <person name="Petersen M."/>
            <person name="Berrin J.G."/>
            <person name="Delaux P.M."/>
            <person name="Dal Grande F."/>
            <person name="Keller J."/>
        </authorList>
    </citation>
    <scope>NUCLEOTIDE SEQUENCE [LARGE SCALE GENOMIC DNA]</scope>
    <source>
        <strain evidence="2 3">SAG 2523</strain>
    </source>
</reference>
<organism evidence="2 3">
    <name type="scientific">Apatococcus fuscideae</name>
    <dbReference type="NCBI Taxonomy" id="2026836"/>
    <lineage>
        <taxon>Eukaryota</taxon>
        <taxon>Viridiplantae</taxon>
        <taxon>Chlorophyta</taxon>
        <taxon>core chlorophytes</taxon>
        <taxon>Trebouxiophyceae</taxon>
        <taxon>Chlorellales</taxon>
        <taxon>Chlorellaceae</taxon>
        <taxon>Apatococcus</taxon>
    </lineage>
</organism>
<protein>
    <recommendedName>
        <fullName evidence="1">SigF-like NTF2-like domain-containing protein</fullName>
    </recommendedName>
</protein>
<evidence type="ECO:0000313" key="3">
    <source>
        <dbReference type="Proteomes" id="UP001485043"/>
    </source>
</evidence>
<dbReference type="AlphaFoldDB" id="A0AAW1T2U9"/>
<accession>A0AAW1T2U9</accession>
<dbReference type="Pfam" id="PF24840">
    <property type="entry name" value="NTF2_SigF"/>
    <property type="match status" value="1"/>
</dbReference>
<proteinExistence type="predicted"/>
<comment type="caution">
    <text evidence="2">The sequence shown here is derived from an EMBL/GenBank/DDBJ whole genome shotgun (WGS) entry which is preliminary data.</text>
</comment>
<dbReference type="InterPro" id="IPR032710">
    <property type="entry name" value="NTF2-like_dom_sf"/>
</dbReference>
<gene>
    <name evidence="2" type="ORF">WJX84_006725</name>
</gene>
<name>A0AAW1T2U9_9CHLO</name>
<dbReference type="SUPFAM" id="SSF54427">
    <property type="entry name" value="NTF2-like"/>
    <property type="match status" value="1"/>
</dbReference>
<dbReference type="EMBL" id="JALJOV010000398">
    <property type="protein sequence ID" value="KAK9864057.1"/>
    <property type="molecule type" value="Genomic_DNA"/>
</dbReference>
<keyword evidence="3" id="KW-1185">Reference proteome</keyword>
<sequence length="159" mass="18041">MDEAKAHATLKDLVASMQAKSAPEVEQLFQTYYHKDATLDHVALTVSGRENIYKVFKVWTTVAHHSPQVESVIYDQEEKKAMIYTTQHLTPAPLPFLTFTFPLITILQFTGADKKVIIHHQDVWTYDGAIMNVPILGKLYLSDIRAIFGRLWSHVGGML</sequence>
<dbReference type="InterPro" id="IPR057514">
    <property type="entry name" value="NTF2_SigF"/>
</dbReference>
<dbReference type="PANTHER" id="PTHR35393:SF1">
    <property type="entry name" value="SNOAL-LIKE DOMAIN-CONTAINING PROTEIN"/>
    <property type="match status" value="1"/>
</dbReference>
<evidence type="ECO:0000313" key="2">
    <source>
        <dbReference type="EMBL" id="KAK9864057.1"/>
    </source>
</evidence>
<dbReference type="Proteomes" id="UP001485043">
    <property type="component" value="Unassembled WGS sequence"/>
</dbReference>
<evidence type="ECO:0000259" key="1">
    <source>
        <dbReference type="Pfam" id="PF24840"/>
    </source>
</evidence>
<feature type="domain" description="SigF-like NTF2-like" evidence="1">
    <location>
        <begin position="12"/>
        <end position="147"/>
    </location>
</feature>